<accession>A0A6B8RKH7</accession>
<reference evidence="2" key="1">
    <citation type="submission" date="2018-11" db="EMBL/GenBank/DDBJ databases">
        <title>Complete genome sequence of Paenibacillus sp. ML311-T8.</title>
        <authorList>
            <person name="Nam Y.-D."/>
            <person name="Kang J."/>
            <person name="Chung W.-H."/>
            <person name="Park Y.S."/>
        </authorList>
    </citation>
    <scope>NUCLEOTIDE SEQUENCE [LARGE SCALE GENOMIC DNA]</scope>
    <source>
        <strain evidence="2">ML311-T8</strain>
    </source>
</reference>
<evidence type="ECO:0000313" key="1">
    <source>
        <dbReference type="EMBL" id="QGQ95858.1"/>
    </source>
</evidence>
<dbReference type="AlphaFoldDB" id="A0A6B8RKH7"/>
<keyword evidence="2" id="KW-1185">Reference proteome</keyword>
<name>A0A6B8RKH7_9BACL</name>
<sequence>MTKNLISSASLEQDNLIAGGIMPIVTDIVTLKSGAAYLRGSVLAVITATSLAVKVDSTKSDGSQVAYAILAEDTDATSVNTPAVVYMTGEFNAAKLIFGGTDTITIHKKALRALSLFAKTLQG</sequence>
<dbReference type="KEGG" id="ppsc:EHS13_13725"/>
<dbReference type="EMBL" id="CP034235">
    <property type="protein sequence ID" value="QGQ95858.1"/>
    <property type="molecule type" value="Genomic_DNA"/>
</dbReference>
<dbReference type="Proteomes" id="UP000426246">
    <property type="component" value="Chromosome"/>
</dbReference>
<dbReference type="Gene3D" id="2.40.300.10">
    <property type="entry name" value="Head decoration protein D"/>
    <property type="match status" value="1"/>
</dbReference>
<proteinExistence type="predicted"/>
<organism evidence="1 2">
    <name type="scientific">Paenibacillus psychroresistens</name>
    <dbReference type="NCBI Taxonomy" id="1778678"/>
    <lineage>
        <taxon>Bacteria</taxon>
        <taxon>Bacillati</taxon>
        <taxon>Bacillota</taxon>
        <taxon>Bacilli</taxon>
        <taxon>Bacillales</taxon>
        <taxon>Paenibacillaceae</taxon>
        <taxon>Paenibacillus</taxon>
    </lineage>
</organism>
<dbReference type="Pfam" id="PF02924">
    <property type="entry name" value="HDPD"/>
    <property type="match status" value="1"/>
</dbReference>
<dbReference type="InterPro" id="IPR004195">
    <property type="entry name" value="Head_decoration_D"/>
</dbReference>
<protein>
    <submittedName>
        <fullName evidence="1">Head decoration protein</fullName>
    </submittedName>
</protein>
<evidence type="ECO:0000313" key="2">
    <source>
        <dbReference type="Proteomes" id="UP000426246"/>
    </source>
</evidence>
<gene>
    <name evidence="1" type="ORF">EHS13_13725</name>
</gene>
<dbReference type="RefSeq" id="WP_155700893.1">
    <property type="nucleotide sequence ID" value="NZ_CP034235.1"/>
</dbReference>
<dbReference type="OrthoDB" id="1955632at2"/>